<keyword evidence="2" id="KW-1185">Reference proteome</keyword>
<sequence length="997" mass="116011">MLQILNNKTENTHENEQFRRIVKIIQSVFDKYKYEGILIGNPSNDLFYKFQADALLYYTNGLIIFDFKDYSGEIYFPEDEDDFQSAEWYIERFSDQSKIRIKGGSYVNPFFQLKKYREELYNVVNNYPQLNINASKIASVNVFSGPIGVKNKVPGKFRFYRLLEEANLEDFIVDFSSSNSFDLDTSIFLKRIFPADDWNISTNNITKIEENTSEKYSNTDVIEPEIIEFLQKDEGGILVLESMEISQRDKWLHFLSEATSKTIPEIESWAHSSRIANRIFTRTNVKTHSIYSVIYGGTTKVEDELLNLEEDNSDDNQDNNLLEIIPIKSNTTLDEKALIIINEAHLVSRSLNQSELLRFGSGRLLEDLIKFLDPKSNRKIIFIGDPYSLSFGKSEDSALELKNLEELYSQSITIYRKPIPFVCNNAKDKTRIDLARGIDDIMFNNLDYFFDNDTLFEVNQSDILHKLNQWFSYPLENEPQQAFLFYSKKDCLKTNLLIKNRFLNNGNDLAKNDLLIANNNITIPDHTGLQIPTKIINGMFFKVIEVLESICNPIDIRQSKTPIELKFVKLKVQCLSVLGKPQTELWILDNFFKSIDGLSKEEKIAFQVFINIKIAEVKKEKKFTDSKFYNDLLNNEFYKNLDDKGKNDISNLINNKIVSKESRLKVETTKEVRALLSYYYKSFEKEIFNYIRETDPFINALMPSYGWAITVHKSIGSFYDEVIVKGHRKDDDGISNESYYRWLYSAFSSSNKRVYITHPQYINPFMNCSFEDLENVVDGNEKVKLPALLTFNNYMIEEKWKPLVSSLNNNNVVGAIVEFSKKIEEKGYILKSTKSFSDYLNKAFYERLNQDSKDLVVNFDNKGANKNWAVSNIRVETTDSSELEFLENVVNDVLNTTPTIDEETNHNTNQFPTDFRNEIYSHWLTEFDKQGVTIQLLKSSNNQDIFLIRKMNDKLKFQIWYGTSVKNHTRGFFSKIVILEKNTETLVSNLKEIIYGH</sequence>
<dbReference type="AlphaFoldDB" id="A0A3L9LZW5"/>
<dbReference type="Proteomes" id="UP000275348">
    <property type="component" value="Unassembled WGS sequence"/>
</dbReference>
<organism evidence="1 2">
    <name type="scientific">Faecalibacter macacae</name>
    <dbReference type="NCBI Taxonomy" id="1859289"/>
    <lineage>
        <taxon>Bacteria</taxon>
        <taxon>Pseudomonadati</taxon>
        <taxon>Bacteroidota</taxon>
        <taxon>Flavobacteriia</taxon>
        <taxon>Flavobacteriales</taxon>
        <taxon>Weeksellaceae</taxon>
        <taxon>Faecalibacter</taxon>
    </lineage>
</organism>
<evidence type="ECO:0000313" key="1">
    <source>
        <dbReference type="EMBL" id="RLZ06450.1"/>
    </source>
</evidence>
<comment type="caution">
    <text evidence="1">The sequence shown here is derived from an EMBL/GenBank/DDBJ whole genome shotgun (WGS) entry which is preliminary data.</text>
</comment>
<reference evidence="1 2" key="1">
    <citation type="submission" date="2018-10" db="EMBL/GenBank/DDBJ databases">
        <authorList>
            <person name="Chen X."/>
        </authorList>
    </citation>
    <scope>NUCLEOTIDE SEQUENCE [LARGE SCALE GENOMIC DNA]</scope>
    <source>
        <strain evidence="1 2">YIM 102668</strain>
    </source>
</reference>
<dbReference type="OrthoDB" id="9803432at2"/>
<evidence type="ECO:0000313" key="2">
    <source>
        <dbReference type="Proteomes" id="UP000275348"/>
    </source>
</evidence>
<proteinExistence type="predicted"/>
<gene>
    <name evidence="1" type="ORF">EAH69_13465</name>
</gene>
<name>A0A3L9LZW5_9FLAO</name>
<protein>
    <submittedName>
        <fullName evidence="1">Uncharacterized protein</fullName>
    </submittedName>
</protein>
<dbReference type="Gene3D" id="3.40.50.300">
    <property type="entry name" value="P-loop containing nucleotide triphosphate hydrolases"/>
    <property type="match status" value="1"/>
</dbReference>
<dbReference type="EMBL" id="RDOJ01000028">
    <property type="protein sequence ID" value="RLZ06450.1"/>
    <property type="molecule type" value="Genomic_DNA"/>
</dbReference>
<dbReference type="InterPro" id="IPR027417">
    <property type="entry name" value="P-loop_NTPase"/>
</dbReference>
<accession>A0A3L9LZW5</accession>